<dbReference type="InterPro" id="IPR052897">
    <property type="entry name" value="Sec-Metab_Biosynth_Hydrolase"/>
</dbReference>
<dbReference type="EMBL" id="SMFZ01000002">
    <property type="protein sequence ID" value="TCK21110.1"/>
    <property type="molecule type" value="Genomic_DNA"/>
</dbReference>
<dbReference type="InterPro" id="IPR029058">
    <property type="entry name" value="AB_hydrolase_fold"/>
</dbReference>
<protein>
    <submittedName>
        <fullName evidence="3">Alpha/beta hydrolase family protein</fullName>
    </submittedName>
</protein>
<gene>
    <name evidence="3" type="ORF">EV378_5088</name>
</gene>
<dbReference type="InterPro" id="IPR000073">
    <property type="entry name" value="AB_hydrolase_1"/>
</dbReference>
<dbReference type="PANTHER" id="PTHR37017">
    <property type="entry name" value="AB HYDROLASE-1 DOMAIN-CONTAINING PROTEIN-RELATED"/>
    <property type="match status" value="1"/>
</dbReference>
<evidence type="ECO:0000313" key="3">
    <source>
        <dbReference type="EMBL" id="TCK21110.1"/>
    </source>
</evidence>
<keyword evidence="3" id="KW-0378">Hydrolase</keyword>
<evidence type="ECO:0000256" key="1">
    <source>
        <dbReference type="SAM" id="SignalP"/>
    </source>
</evidence>
<name>A0A4R1HLC7_PSEEN</name>
<comment type="caution">
    <text evidence="3">The sequence shown here is derived from an EMBL/GenBank/DDBJ whole genome shotgun (WGS) entry which is preliminary data.</text>
</comment>
<reference evidence="3 4" key="1">
    <citation type="submission" date="2019-03" db="EMBL/GenBank/DDBJ databases">
        <title>Sequencing the genomes of 1000 actinobacteria strains.</title>
        <authorList>
            <person name="Klenk H.-P."/>
        </authorList>
    </citation>
    <scope>NUCLEOTIDE SEQUENCE [LARGE SCALE GENOMIC DNA]</scope>
    <source>
        <strain evidence="3 4">DSM 44969</strain>
    </source>
</reference>
<dbReference type="AlphaFoldDB" id="A0A4R1HLC7"/>
<dbReference type="Pfam" id="PF12697">
    <property type="entry name" value="Abhydrolase_6"/>
    <property type="match status" value="1"/>
</dbReference>
<dbReference type="SUPFAM" id="SSF53474">
    <property type="entry name" value="alpha/beta-Hydrolases"/>
    <property type="match status" value="1"/>
</dbReference>
<dbReference type="RefSeq" id="WP_243653762.1">
    <property type="nucleotide sequence ID" value="NZ_SMFZ01000002.1"/>
</dbReference>
<dbReference type="PROSITE" id="PS51318">
    <property type="entry name" value="TAT"/>
    <property type="match status" value="1"/>
</dbReference>
<keyword evidence="1" id="KW-0732">Signal</keyword>
<sequence length="307" mass="32887">MGIGKVGRRTVLGSALASAGALAAGRLVPGARETVFVLVHGAWNSGAAWTEVVTELESGGCRALAVDLPGAGPHARFPTSYLREGQAGLDTEVSPLRDLTVEETADAVLAVLRRIRSHGCRRIVVVAHSLGGITATRAAEKAPHLIDELVYVAALVPTRLGSAAAYLRLPEAGPRYPDLYIGDPTAIGATRLNPRSTDERYRARLHEVFYGDVDEHRFLAYATSLVPDNPTGMATAVVAATAQRWGAIPRTYVQTERDRVVSPALQRMMIDDADRLTPGNSFRVARIDTSHSPFASRPRELAGLIAR</sequence>
<keyword evidence="4" id="KW-1185">Reference proteome</keyword>
<proteinExistence type="predicted"/>
<evidence type="ECO:0000313" key="4">
    <source>
        <dbReference type="Proteomes" id="UP000295560"/>
    </source>
</evidence>
<evidence type="ECO:0000259" key="2">
    <source>
        <dbReference type="Pfam" id="PF12697"/>
    </source>
</evidence>
<feature type="chain" id="PRO_5039069133" evidence="1">
    <location>
        <begin position="24"/>
        <end position="307"/>
    </location>
</feature>
<accession>A0A4R1HLC7</accession>
<feature type="signal peptide" evidence="1">
    <location>
        <begin position="1"/>
        <end position="23"/>
    </location>
</feature>
<dbReference type="InterPro" id="IPR006311">
    <property type="entry name" value="TAT_signal"/>
</dbReference>
<feature type="domain" description="AB hydrolase-1" evidence="2">
    <location>
        <begin position="36"/>
        <end position="302"/>
    </location>
</feature>
<dbReference type="PANTHER" id="PTHR37017:SF11">
    <property type="entry name" value="ESTERASE_LIPASE_THIOESTERASE DOMAIN-CONTAINING PROTEIN"/>
    <property type="match status" value="1"/>
</dbReference>
<dbReference type="Gene3D" id="3.40.50.1820">
    <property type="entry name" value="alpha/beta hydrolase"/>
    <property type="match status" value="1"/>
</dbReference>
<dbReference type="GO" id="GO:0016787">
    <property type="term" value="F:hydrolase activity"/>
    <property type="evidence" value="ECO:0007669"/>
    <property type="project" value="UniProtKB-KW"/>
</dbReference>
<dbReference type="Proteomes" id="UP000295560">
    <property type="component" value="Unassembled WGS sequence"/>
</dbReference>
<organism evidence="3 4">
    <name type="scientific">Pseudonocardia endophytica</name>
    <dbReference type="NCBI Taxonomy" id="401976"/>
    <lineage>
        <taxon>Bacteria</taxon>
        <taxon>Bacillati</taxon>
        <taxon>Actinomycetota</taxon>
        <taxon>Actinomycetes</taxon>
        <taxon>Pseudonocardiales</taxon>
        <taxon>Pseudonocardiaceae</taxon>
        <taxon>Pseudonocardia</taxon>
    </lineage>
</organism>